<dbReference type="AlphaFoldDB" id="L1JW74"/>
<feature type="transmembrane region" description="Helical" evidence="5">
    <location>
        <begin position="324"/>
        <end position="344"/>
    </location>
</feature>
<protein>
    <submittedName>
        <fullName evidence="6 7">Uncharacterized protein</fullName>
    </submittedName>
</protein>
<dbReference type="GO" id="GO:0000139">
    <property type="term" value="C:Golgi membrane"/>
    <property type="evidence" value="ECO:0007669"/>
    <property type="project" value="InterPro"/>
</dbReference>
<feature type="transmembrane region" description="Helical" evidence="5">
    <location>
        <begin position="296"/>
        <end position="317"/>
    </location>
</feature>
<sequence length="381" mass="41196">MHSTHEYKQVPLQEMNVKKDDLISNDVSDIEVANGSAHDHETQKDNAKAMASNKTNQLIKAAALVGLVFQNTSLILFMKQASITPSEDGKKALTTTVVVMVEFFKITACILEIAYRRRKSGGLISEIREEIVGKPRETMMLLVPAFMYLAQNNLLFIAVANLEAVVYQVIAQLKILTTAGFSILILERKLTIQQWSSLVLLTIGAAVVQVDNSSPGQVAKKTEANLSSTIGLACALLAQCTSGFAGVFCEKMLKGGSSNMSVRNIQLGVPGFVFGIAGVLLTDYTKVTTGGFFQGYTYLTWIVICLHSIGGLLVTVIMKYADNIAKTIAIGISLVVSTAVSMYIFDFVLTTNFCIGGSAVIFASFMYSSNLKMCPAPKPVN</sequence>
<evidence type="ECO:0000313" key="7">
    <source>
        <dbReference type="EnsemblProtists" id="EKX52627"/>
    </source>
</evidence>
<dbReference type="KEGG" id="gtt:GUITHDRAFT_101787"/>
<keyword evidence="4 5" id="KW-0472">Membrane</keyword>
<evidence type="ECO:0000256" key="3">
    <source>
        <dbReference type="ARBA" id="ARBA00022989"/>
    </source>
</evidence>
<feature type="transmembrane region" description="Helical" evidence="5">
    <location>
        <begin position="58"/>
        <end position="77"/>
    </location>
</feature>
<dbReference type="PIRSF" id="PIRSF005799">
    <property type="entry name" value="UDP-gal_transpt"/>
    <property type="match status" value="1"/>
</dbReference>
<feature type="transmembrane region" description="Helical" evidence="5">
    <location>
        <begin position="97"/>
        <end position="115"/>
    </location>
</feature>
<dbReference type="InterPro" id="IPR007271">
    <property type="entry name" value="Nuc_sug_transpt"/>
</dbReference>
<proteinExistence type="predicted"/>
<name>L1JW74_GUITC</name>
<evidence type="ECO:0000256" key="1">
    <source>
        <dbReference type="ARBA" id="ARBA00004141"/>
    </source>
</evidence>
<dbReference type="EnsemblProtists" id="EKX52627">
    <property type="protein sequence ID" value="EKX52627"/>
    <property type="gene ID" value="GUITHDRAFT_101787"/>
</dbReference>
<dbReference type="eggNOG" id="KOG2234">
    <property type="taxonomic scope" value="Eukaryota"/>
</dbReference>
<dbReference type="RefSeq" id="XP_005839607.1">
    <property type="nucleotide sequence ID" value="XM_005839550.1"/>
</dbReference>
<evidence type="ECO:0000256" key="4">
    <source>
        <dbReference type="ARBA" id="ARBA00023136"/>
    </source>
</evidence>
<evidence type="ECO:0000256" key="5">
    <source>
        <dbReference type="SAM" id="Phobius"/>
    </source>
</evidence>
<feature type="transmembrane region" description="Helical" evidence="5">
    <location>
        <begin position="265"/>
        <end position="284"/>
    </location>
</feature>
<dbReference type="OrthoDB" id="408493at2759"/>
<dbReference type="PaxDb" id="55529-EKX52627"/>
<reference evidence="8" key="2">
    <citation type="submission" date="2012-11" db="EMBL/GenBank/DDBJ databases">
        <authorList>
            <person name="Kuo A."/>
            <person name="Curtis B.A."/>
            <person name="Tanifuji G."/>
            <person name="Burki F."/>
            <person name="Gruber A."/>
            <person name="Irimia M."/>
            <person name="Maruyama S."/>
            <person name="Arias M.C."/>
            <person name="Ball S.G."/>
            <person name="Gile G.H."/>
            <person name="Hirakawa Y."/>
            <person name="Hopkins J.F."/>
            <person name="Rensing S.A."/>
            <person name="Schmutz J."/>
            <person name="Symeonidi A."/>
            <person name="Elias M."/>
            <person name="Eveleigh R.J."/>
            <person name="Herman E.K."/>
            <person name="Klute M.J."/>
            <person name="Nakayama T."/>
            <person name="Obornik M."/>
            <person name="Reyes-Prieto A."/>
            <person name="Armbrust E.V."/>
            <person name="Aves S.J."/>
            <person name="Beiko R.G."/>
            <person name="Coutinho P."/>
            <person name="Dacks J.B."/>
            <person name="Durnford D.G."/>
            <person name="Fast N.M."/>
            <person name="Green B.R."/>
            <person name="Grisdale C."/>
            <person name="Hempe F."/>
            <person name="Henrissat B."/>
            <person name="Hoppner M.P."/>
            <person name="Ishida K.-I."/>
            <person name="Kim E."/>
            <person name="Koreny L."/>
            <person name="Kroth P.G."/>
            <person name="Liu Y."/>
            <person name="Malik S.-B."/>
            <person name="Maier U.G."/>
            <person name="McRose D."/>
            <person name="Mock T."/>
            <person name="Neilson J.A."/>
            <person name="Onodera N.T."/>
            <person name="Poole A.M."/>
            <person name="Pritham E.J."/>
            <person name="Richards T.A."/>
            <person name="Rocap G."/>
            <person name="Roy S.W."/>
            <person name="Sarai C."/>
            <person name="Schaack S."/>
            <person name="Shirato S."/>
            <person name="Slamovits C.H."/>
            <person name="Spencer D.F."/>
            <person name="Suzuki S."/>
            <person name="Worden A.Z."/>
            <person name="Zauner S."/>
            <person name="Barry K."/>
            <person name="Bell C."/>
            <person name="Bharti A.K."/>
            <person name="Crow J.A."/>
            <person name="Grimwood J."/>
            <person name="Kramer R."/>
            <person name="Lindquist E."/>
            <person name="Lucas S."/>
            <person name="Salamov A."/>
            <person name="McFadden G.I."/>
            <person name="Lane C.E."/>
            <person name="Keeling P.J."/>
            <person name="Gray M.W."/>
            <person name="Grigoriev I.V."/>
            <person name="Archibald J.M."/>
        </authorList>
    </citation>
    <scope>NUCLEOTIDE SEQUENCE</scope>
    <source>
        <strain evidence="8">CCMP2712</strain>
    </source>
</reference>
<dbReference type="PANTHER" id="PTHR10231">
    <property type="entry name" value="NUCLEOTIDE-SUGAR TRANSMEMBRANE TRANSPORTER"/>
    <property type="match status" value="1"/>
</dbReference>
<feature type="transmembrane region" description="Helical" evidence="5">
    <location>
        <begin position="350"/>
        <end position="368"/>
    </location>
</feature>
<dbReference type="GO" id="GO:0015165">
    <property type="term" value="F:pyrimidine nucleotide-sugar transmembrane transporter activity"/>
    <property type="evidence" value="ECO:0007669"/>
    <property type="project" value="InterPro"/>
</dbReference>
<dbReference type="Proteomes" id="UP000011087">
    <property type="component" value="Unassembled WGS sequence"/>
</dbReference>
<keyword evidence="2 5" id="KW-0812">Transmembrane</keyword>
<dbReference type="NCBIfam" id="TIGR00803">
    <property type="entry name" value="nst"/>
    <property type="match status" value="1"/>
</dbReference>
<dbReference type="EMBL" id="JH992972">
    <property type="protein sequence ID" value="EKX52627.1"/>
    <property type="molecule type" value="Genomic_DNA"/>
</dbReference>
<accession>L1JW74</accession>
<evidence type="ECO:0000256" key="2">
    <source>
        <dbReference type="ARBA" id="ARBA00022692"/>
    </source>
</evidence>
<evidence type="ECO:0000313" key="8">
    <source>
        <dbReference type="Proteomes" id="UP000011087"/>
    </source>
</evidence>
<dbReference type="SUPFAM" id="SSF103481">
    <property type="entry name" value="Multidrug resistance efflux transporter EmrE"/>
    <property type="match status" value="1"/>
</dbReference>
<dbReference type="GeneID" id="17309422"/>
<dbReference type="OMA" id="RNFGGWA"/>
<dbReference type="HOGENOM" id="CLU_024645_1_3_1"/>
<keyword evidence="8" id="KW-1185">Reference proteome</keyword>
<reference evidence="6 8" key="1">
    <citation type="journal article" date="2012" name="Nature">
        <title>Algal genomes reveal evolutionary mosaicism and the fate of nucleomorphs.</title>
        <authorList>
            <consortium name="DOE Joint Genome Institute"/>
            <person name="Curtis B.A."/>
            <person name="Tanifuji G."/>
            <person name="Burki F."/>
            <person name="Gruber A."/>
            <person name="Irimia M."/>
            <person name="Maruyama S."/>
            <person name="Arias M.C."/>
            <person name="Ball S.G."/>
            <person name="Gile G.H."/>
            <person name="Hirakawa Y."/>
            <person name="Hopkins J.F."/>
            <person name="Kuo A."/>
            <person name="Rensing S.A."/>
            <person name="Schmutz J."/>
            <person name="Symeonidi A."/>
            <person name="Elias M."/>
            <person name="Eveleigh R.J."/>
            <person name="Herman E.K."/>
            <person name="Klute M.J."/>
            <person name="Nakayama T."/>
            <person name="Obornik M."/>
            <person name="Reyes-Prieto A."/>
            <person name="Armbrust E.V."/>
            <person name="Aves S.J."/>
            <person name="Beiko R.G."/>
            <person name="Coutinho P."/>
            <person name="Dacks J.B."/>
            <person name="Durnford D.G."/>
            <person name="Fast N.M."/>
            <person name="Green B.R."/>
            <person name="Grisdale C.J."/>
            <person name="Hempel F."/>
            <person name="Henrissat B."/>
            <person name="Hoppner M.P."/>
            <person name="Ishida K."/>
            <person name="Kim E."/>
            <person name="Koreny L."/>
            <person name="Kroth P.G."/>
            <person name="Liu Y."/>
            <person name="Malik S.B."/>
            <person name="Maier U.G."/>
            <person name="McRose D."/>
            <person name="Mock T."/>
            <person name="Neilson J.A."/>
            <person name="Onodera N.T."/>
            <person name="Poole A.M."/>
            <person name="Pritham E.J."/>
            <person name="Richards T.A."/>
            <person name="Rocap G."/>
            <person name="Roy S.W."/>
            <person name="Sarai C."/>
            <person name="Schaack S."/>
            <person name="Shirato S."/>
            <person name="Slamovits C.H."/>
            <person name="Spencer D.F."/>
            <person name="Suzuki S."/>
            <person name="Worden A.Z."/>
            <person name="Zauner S."/>
            <person name="Barry K."/>
            <person name="Bell C."/>
            <person name="Bharti A.K."/>
            <person name="Crow J.A."/>
            <person name="Grimwood J."/>
            <person name="Kramer R."/>
            <person name="Lindquist E."/>
            <person name="Lucas S."/>
            <person name="Salamov A."/>
            <person name="McFadden G.I."/>
            <person name="Lane C.E."/>
            <person name="Keeling P.J."/>
            <person name="Gray M.W."/>
            <person name="Grigoriev I.V."/>
            <person name="Archibald J.M."/>
        </authorList>
    </citation>
    <scope>NUCLEOTIDE SEQUENCE</scope>
    <source>
        <strain evidence="6 8">CCMP2712</strain>
    </source>
</reference>
<dbReference type="Pfam" id="PF04142">
    <property type="entry name" value="Nuc_sug_transp"/>
    <property type="match status" value="1"/>
</dbReference>
<comment type="subcellular location">
    <subcellularLocation>
        <location evidence="1">Membrane</location>
        <topology evidence="1">Multi-pass membrane protein</topology>
    </subcellularLocation>
</comment>
<feature type="transmembrane region" description="Helical" evidence="5">
    <location>
        <begin position="165"/>
        <end position="185"/>
    </location>
</feature>
<organism evidence="6">
    <name type="scientific">Guillardia theta (strain CCMP2712)</name>
    <name type="common">Cryptophyte</name>
    <dbReference type="NCBI Taxonomy" id="905079"/>
    <lineage>
        <taxon>Eukaryota</taxon>
        <taxon>Cryptophyceae</taxon>
        <taxon>Pyrenomonadales</taxon>
        <taxon>Geminigeraceae</taxon>
        <taxon>Guillardia</taxon>
    </lineage>
</organism>
<evidence type="ECO:0000313" key="6">
    <source>
        <dbReference type="EMBL" id="EKX52627.1"/>
    </source>
</evidence>
<reference evidence="7" key="3">
    <citation type="submission" date="2015-06" db="UniProtKB">
        <authorList>
            <consortium name="EnsemblProtists"/>
        </authorList>
    </citation>
    <scope>IDENTIFICATION</scope>
</reference>
<feature type="transmembrane region" description="Helical" evidence="5">
    <location>
        <begin position="138"/>
        <end position="159"/>
    </location>
</feature>
<gene>
    <name evidence="6" type="ORF">GUITHDRAFT_101787</name>
</gene>
<dbReference type="InterPro" id="IPR037185">
    <property type="entry name" value="EmrE-like"/>
</dbReference>
<keyword evidence="3 5" id="KW-1133">Transmembrane helix</keyword>